<feature type="region of interest" description="Disordered" evidence="1">
    <location>
        <begin position="1"/>
        <end position="81"/>
    </location>
</feature>
<feature type="compositionally biased region" description="Polar residues" evidence="1">
    <location>
        <begin position="69"/>
        <end position="81"/>
    </location>
</feature>
<organism evidence="2 3">
    <name type="scientific">Ceratodon purpureus</name>
    <name type="common">Fire moss</name>
    <name type="synonym">Dicranum purpureum</name>
    <dbReference type="NCBI Taxonomy" id="3225"/>
    <lineage>
        <taxon>Eukaryota</taxon>
        <taxon>Viridiplantae</taxon>
        <taxon>Streptophyta</taxon>
        <taxon>Embryophyta</taxon>
        <taxon>Bryophyta</taxon>
        <taxon>Bryophytina</taxon>
        <taxon>Bryopsida</taxon>
        <taxon>Dicranidae</taxon>
        <taxon>Pseudoditrichales</taxon>
        <taxon>Ditrichaceae</taxon>
        <taxon>Ceratodon</taxon>
    </lineage>
</organism>
<gene>
    <name evidence="2" type="ORF">KC19_4G205600</name>
</gene>
<evidence type="ECO:0000313" key="2">
    <source>
        <dbReference type="EMBL" id="KAG0580856.1"/>
    </source>
</evidence>
<sequence>MPRNTYTKTELNQKPSTSCSRLEKLKPNYLFSSRTPPHDLHLPRLQTPALPNQPTSLTAPNSKLHLYGSANTTSSPVPKPI</sequence>
<feature type="non-terminal residue" evidence="2">
    <location>
        <position position="81"/>
    </location>
</feature>
<proteinExistence type="predicted"/>
<evidence type="ECO:0000256" key="1">
    <source>
        <dbReference type="SAM" id="MobiDB-lite"/>
    </source>
</evidence>
<name>A0A8T0ID88_CERPU</name>
<feature type="compositionally biased region" description="Polar residues" evidence="1">
    <location>
        <begin position="49"/>
        <end position="61"/>
    </location>
</feature>
<dbReference type="Proteomes" id="UP000822688">
    <property type="component" value="Chromosome 4"/>
</dbReference>
<accession>A0A8T0ID88</accession>
<reference evidence="2" key="1">
    <citation type="submission" date="2020-06" db="EMBL/GenBank/DDBJ databases">
        <title>WGS assembly of Ceratodon purpureus strain R40.</title>
        <authorList>
            <person name="Carey S.B."/>
            <person name="Jenkins J."/>
            <person name="Shu S."/>
            <person name="Lovell J.T."/>
            <person name="Sreedasyam A."/>
            <person name="Maumus F."/>
            <person name="Tiley G.P."/>
            <person name="Fernandez-Pozo N."/>
            <person name="Barry K."/>
            <person name="Chen C."/>
            <person name="Wang M."/>
            <person name="Lipzen A."/>
            <person name="Daum C."/>
            <person name="Saski C.A."/>
            <person name="Payton A.C."/>
            <person name="Mcbreen J.C."/>
            <person name="Conrad R.E."/>
            <person name="Kollar L.M."/>
            <person name="Olsson S."/>
            <person name="Huttunen S."/>
            <person name="Landis J.B."/>
            <person name="Wickett N.J."/>
            <person name="Johnson M.G."/>
            <person name="Rensing S.A."/>
            <person name="Grimwood J."/>
            <person name="Schmutz J."/>
            <person name="Mcdaniel S.F."/>
        </authorList>
    </citation>
    <scope>NUCLEOTIDE SEQUENCE</scope>
    <source>
        <strain evidence="2">R40</strain>
    </source>
</reference>
<feature type="compositionally biased region" description="Polar residues" evidence="1">
    <location>
        <begin position="1"/>
        <end position="20"/>
    </location>
</feature>
<protein>
    <submittedName>
        <fullName evidence="2">Uncharacterized protein</fullName>
    </submittedName>
</protein>
<dbReference type="AlphaFoldDB" id="A0A8T0ID88"/>
<dbReference type="EMBL" id="CM026424">
    <property type="protein sequence ID" value="KAG0580856.1"/>
    <property type="molecule type" value="Genomic_DNA"/>
</dbReference>
<keyword evidence="3" id="KW-1185">Reference proteome</keyword>
<evidence type="ECO:0000313" key="3">
    <source>
        <dbReference type="Proteomes" id="UP000822688"/>
    </source>
</evidence>
<comment type="caution">
    <text evidence="2">The sequence shown here is derived from an EMBL/GenBank/DDBJ whole genome shotgun (WGS) entry which is preliminary data.</text>
</comment>